<dbReference type="Gene3D" id="3.40.50.300">
    <property type="entry name" value="P-loop containing nucleotide triphosphate hydrolases"/>
    <property type="match status" value="2"/>
</dbReference>
<evidence type="ECO:0000256" key="4">
    <source>
        <dbReference type="ARBA" id="ARBA00022840"/>
    </source>
</evidence>
<gene>
    <name evidence="6" type="ORF">KTH89_04290</name>
</gene>
<accession>A0A949JX78</accession>
<dbReference type="GO" id="GO:0016887">
    <property type="term" value="F:ATP hydrolysis activity"/>
    <property type="evidence" value="ECO:0007669"/>
    <property type="project" value="InterPro"/>
</dbReference>
<dbReference type="EMBL" id="JAHQCW010000005">
    <property type="protein sequence ID" value="MBU9735744.1"/>
    <property type="molecule type" value="Genomic_DNA"/>
</dbReference>
<dbReference type="SUPFAM" id="SSF52540">
    <property type="entry name" value="P-loop containing nucleoside triphosphate hydrolases"/>
    <property type="match status" value="2"/>
</dbReference>
<dbReference type="PROSITE" id="PS50893">
    <property type="entry name" value="ABC_TRANSPORTER_2"/>
    <property type="match status" value="2"/>
</dbReference>
<dbReference type="InterPro" id="IPR050107">
    <property type="entry name" value="ABC_carbohydrate_import_ATPase"/>
</dbReference>
<dbReference type="AlphaFoldDB" id="A0A949JX78"/>
<dbReference type="GO" id="GO:0005524">
    <property type="term" value="F:ATP binding"/>
    <property type="evidence" value="ECO:0007669"/>
    <property type="project" value="UniProtKB-KW"/>
</dbReference>
<evidence type="ECO:0000256" key="1">
    <source>
        <dbReference type="ARBA" id="ARBA00022448"/>
    </source>
</evidence>
<keyword evidence="4 6" id="KW-0067">ATP-binding</keyword>
<protein>
    <submittedName>
        <fullName evidence="6">Sugar ABC transporter ATP-binding protein</fullName>
    </submittedName>
</protein>
<dbReference type="CDD" id="cd03216">
    <property type="entry name" value="ABC_Carb_Monos_I"/>
    <property type="match status" value="1"/>
</dbReference>
<evidence type="ECO:0000256" key="3">
    <source>
        <dbReference type="ARBA" id="ARBA00022741"/>
    </source>
</evidence>
<dbReference type="PANTHER" id="PTHR43790">
    <property type="entry name" value="CARBOHYDRATE TRANSPORT ATP-BINDING PROTEIN MG119-RELATED"/>
    <property type="match status" value="1"/>
</dbReference>
<sequence length="505" mass="56969">MEKEWIRIENICKSFHKNLVLDHIHAKFYHGEICSLLGENGSGKSTLMKILAGIYEPDEGRIFINGEEKKIETPRSAMNLGISMIMQEPALAPSLSVEHNIFLGNEICHGHTPFVNGFVQQEKIEKVFQMLGVRLDLSARVNTLTLLQKRMIELARAIVFESEMIIMDEITASFSSVDVQKIFSIIRKLKRMGITTLFISHKLDEVREISERVLILRDGKMRAQYHGLEGENIPKVIKEMAGIDYRNRYPKARGCKPGRILLRADGISNEHNTVKEVSLFVRSGEIVGLAGLQGAGKTSLARLLNGADAVKKGKVYLEEEPVVFKRPSDAVTKGVTYMSGISNENLFQELNTFFNITIMNLKRVQSRTRFLQKDKIVRNTFQYINRMHIQNVDPNIPVKYLSGGSKQKIAFSKLHFSRKQMLILDDPSVGLDIASKVELYNMMNAFALQGHGILFISSDLRELIGMCDRIYVIYDGEIKAELSGEEATSLKILMYASGSDGKVCF</sequence>
<reference evidence="6" key="1">
    <citation type="submission" date="2021-06" db="EMBL/GenBank/DDBJ databases">
        <title>Description of novel taxa of the family Lachnospiraceae.</title>
        <authorList>
            <person name="Chaplin A.V."/>
            <person name="Sokolova S.R."/>
            <person name="Pikina A.P."/>
            <person name="Korzhanova M."/>
            <person name="Belova V."/>
            <person name="Korostin D."/>
            <person name="Efimov B.A."/>
        </authorList>
    </citation>
    <scope>NUCLEOTIDE SEQUENCE</scope>
    <source>
        <strain evidence="6">ASD5720</strain>
    </source>
</reference>
<dbReference type="Pfam" id="PF00005">
    <property type="entry name" value="ABC_tran"/>
    <property type="match status" value="2"/>
</dbReference>
<organism evidence="6 7">
    <name type="scientific">Diplocloster agilis</name>
    <dbReference type="NCBI Taxonomy" id="2850323"/>
    <lineage>
        <taxon>Bacteria</taxon>
        <taxon>Bacillati</taxon>
        <taxon>Bacillota</taxon>
        <taxon>Clostridia</taxon>
        <taxon>Lachnospirales</taxon>
        <taxon>Lachnospiraceae</taxon>
        <taxon>Diplocloster</taxon>
    </lineage>
</organism>
<feature type="domain" description="ABC transporter" evidence="5">
    <location>
        <begin position="6"/>
        <end position="243"/>
    </location>
</feature>
<dbReference type="CDD" id="cd03215">
    <property type="entry name" value="ABC_Carb_Monos_II"/>
    <property type="match status" value="1"/>
</dbReference>
<keyword evidence="3" id="KW-0547">Nucleotide-binding</keyword>
<keyword evidence="1" id="KW-0813">Transport</keyword>
<dbReference type="InterPro" id="IPR003439">
    <property type="entry name" value="ABC_transporter-like_ATP-bd"/>
</dbReference>
<dbReference type="InterPro" id="IPR027417">
    <property type="entry name" value="P-loop_NTPase"/>
</dbReference>
<dbReference type="PANTHER" id="PTHR43790:SF9">
    <property type="entry name" value="GALACTOFURANOSE TRANSPORTER ATP-BINDING PROTEIN YTFR"/>
    <property type="match status" value="1"/>
</dbReference>
<dbReference type="SMART" id="SM00382">
    <property type="entry name" value="AAA"/>
    <property type="match status" value="2"/>
</dbReference>
<feature type="domain" description="ABC transporter" evidence="5">
    <location>
        <begin position="255"/>
        <end position="500"/>
    </location>
</feature>
<dbReference type="InterPro" id="IPR003593">
    <property type="entry name" value="AAA+_ATPase"/>
</dbReference>
<dbReference type="RefSeq" id="WP_238720730.1">
    <property type="nucleotide sequence ID" value="NZ_JAHQCW010000005.1"/>
</dbReference>
<keyword evidence="2" id="KW-0677">Repeat</keyword>
<evidence type="ECO:0000313" key="6">
    <source>
        <dbReference type="EMBL" id="MBU9735744.1"/>
    </source>
</evidence>
<name>A0A949JX78_9FIRM</name>
<keyword evidence="7" id="KW-1185">Reference proteome</keyword>
<proteinExistence type="predicted"/>
<comment type="caution">
    <text evidence="6">The sequence shown here is derived from an EMBL/GenBank/DDBJ whole genome shotgun (WGS) entry which is preliminary data.</text>
</comment>
<dbReference type="Proteomes" id="UP000712157">
    <property type="component" value="Unassembled WGS sequence"/>
</dbReference>
<evidence type="ECO:0000256" key="2">
    <source>
        <dbReference type="ARBA" id="ARBA00022737"/>
    </source>
</evidence>
<evidence type="ECO:0000313" key="7">
    <source>
        <dbReference type="Proteomes" id="UP000712157"/>
    </source>
</evidence>
<evidence type="ECO:0000259" key="5">
    <source>
        <dbReference type="PROSITE" id="PS50893"/>
    </source>
</evidence>